<dbReference type="PANTHER" id="PTHR43180:SF28">
    <property type="entry name" value="NAD(P)-BINDING ROSSMANN-FOLD SUPERFAMILY PROTEIN"/>
    <property type="match status" value="1"/>
</dbReference>
<evidence type="ECO:0000256" key="1">
    <source>
        <dbReference type="ARBA" id="ARBA00006484"/>
    </source>
</evidence>
<evidence type="ECO:0000256" key="3">
    <source>
        <dbReference type="ARBA" id="ARBA00023027"/>
    </source>
</evidence>
<dbReference type="InterPro" id="IPR002347">
    <property type="entry name" value="SDR_fam"/>
</dbReference>
<dbReference type="SUPFAM" id="SSF51735">
    <property type="entry name" value="NAD(P)-binding Rossmann-fold domains"/>
    <property type="match status" value="1"/>
</dbReference>
<dbReference type="GO" id="GO:0016491">
    <property type="term" value="F:oxidoreductase activity"/>
    <property type="evidence" value="ECO:0007669"/>
    <property type="project" value="UniProtKB-KW"/>
</dbReference>
<keyword evidence="4" id="KW-0443">Lipid metabolism</keyword>
<dbReference type="NCBIfam" id="NF005559">
    <property type="entry name" value="PRK07231.1"/>
    <property type="match status" value="1"/>
</dbReference>
<comment type="similarity">
    <text evidence="1">Belongs to the short-chain dehydrogenases/reductases (SDR) family.</text>
</comment>
<organism evidence="5">
    <name type="scientific">marine metagenome</name>
    <dbReference type="NCBI Taxonomy" id="408172"/>
    <lineage>
        <taxon>unclassified sequences</taxon>
        <taxon>metagenomes</taxon>
        <taxon>ecological metagenomes</taxon>
    </lineage>
</organism>
<evidence type="ECO:0008006" key="6">
    <source>
        <dbReference type="Google" id="ProtNLM"/>
    </source>
</evidence>
<dbReference type="FunFam" id="3.40.50.720:FF:000084">
    <property type="entry name" value="Short-chain dehydrogenase reductase"/>
    <property type="match status" value="1"/>
</dbReference>
<dbReference type="AlphaFoldDB" id="A0A381PNQ2"/>
<proteinExistence type="inferred from homology"/>
<evidence type="ECO:0000313" key="5">
    <source>
        <dbReference type="EMBL" id="SUZ67747.1"/>
    </source>
</evidence>
<dbReference type="Pfam" id="PF13561">
    <property type="entry name" value="adh_short_C2"/>
    <property type="match status" value="1"/>
</dbReference>
<keyword evidence="2" id="KW-0560">Oxidoreductase</keyword>
<evidence type="ECO:0000256" key="2">
    <source>
        <dbReference type="ARBA" id="ARBA00023002"/>
    </source>
</evidence>
<evidence type="ECO:0000256" key="4">
    <source>
        <dbReference type="ARBA" id="ARBA00023098"/>
    </source>
</evidence>
<dbReference type="GO" id="GO:0006629">
    <property type="term" value="P:lipid metabolic process"/>
    <property type="evidence" value="ECO:0007669"/>
    <property type="project" value="UniProtKB-KW"/>
</dbReference>
<dbReference type="PRINTS" id="PR00081">
    <property type="entry name" value="GDHRDH"/>
</dbReference>
<dbReference type="PANTHER" id="PTHR43180">
    <property type="entry name" value="3-OXOACYL-(ACYL-CARRIER-PROTEIN) REDUCTASE (AFU_ORTHOLOGUE AFUA_6G11210)"/>
    <property type="match status" value="1"/>
</dbReference>
<dbReference type="PRINTS" id="PR00080">
    <property type="entry name" value="SDRFAMILY"/>
</dbReference>
<protein>
    <recommendedName>
        <fullName evidence="6">Short-chain dehydrogenase</fullName>
    </recommendedName>
</protein>
<dbReference type="InterPro" id="IPR036291">
    <property type="entry name" value="NAD(P)-bd_dom_sf"/>
</dbReference>
<accession>A0A381PNQ2</accession>
<sequence>MSSRLDGMVAVITGAASGIGAGTARRFVAEGASVVLADIQQELGESLAAELGNSAVFALTDVTSEDDVAAAVDMAVAQWGQLDVMFNNAGILGAVGSIAHTSLEDWEKTISILLTGAFLGSKHAARVMTPKGSGSIINTSSIAGTTGGLGPHAYSTAKHGVIGLTRTVASEMAAHGIRVNAIAPGNTISAMTADVMTGDHSNLEQAAVLIQSKSPLGIAGEAGDIASAVVYLASNEARYITGHTLVIDGGQVNAGNVAKFHVAEPGLHTEAGNRG</sequence>
<reference evidence="5" key="1">
    <citation type="submission" date="2018-05" db="EMBL/GenBank/DDBJ databases">
        <authorList>
            <person name="Lanie J.A."/>
            <person name="Ng W.-L."/>
            <person name="Kazmierczak K.M."/>
            <person name="Andrzejewski T.M."/>
            <person name="Davidsen T.M."/>
            <person name="Wayne K.J."/>
            <person name="Tettelin H."/>
            <person name="Glass J.I."/>
            <person name="Rusch D."/>
            <person name="Podicherti R."/>
            <person name="Tsui H.-C.T."/>
            <person name="Winkler M.E."/>
        </authorList>
    </citation>
    <scope>NUCLEOTIDE SEQUENCE</scope>
</reference>
<gene>
    <name evidence="5" type="ORF">METZ01_LOCUS20601</name>
</gene>
<dbReference type="Gene3D" id="3.40.50.720">
    <property type="entry name" value="NAD(P)-binding Rossmann-like Domain"/>
    <property type="match status" value="1"/>
</dbReference>
<name>A0A381PNQ2_9ZZZZ</name>
<dbReference type="EMBL" id="UINC01001019">
    <property type="protein sequence ID" value="SUZ67747.1"/>
    <property type="molecule type" value="Genomic_DNA"/>
</dbReference>
<keyword evidence="3" id="KW-0520">NAD</keyword>